<feature type="transmembrane region" description="Helical" evidence="6">
    <location>
        <begin position="503"/>
        <end position="521"/>
    </location>
</feature>
<evidence type="ECO:0000256" key="3">
    <source>
        <dbReference type="ARBA" id="ARBA00022692"/>
    </source>
</evidence>
<organism evidence="9 10">
    <name type="scientific">Nereida ignava</name>
    <dbReference type="NCBI Taxonomy" id="282199"/>
    <lineage>
        <taxon>Bacteria</taxon>
        <taxon>Pseudomonadati</taxon>
        <taxon>Pseudomonadota</taxon>
        <taxon>Alphaproteobacteria</taxon>
        <taxon>Rhodobacterales</taxon>
        <taxon>Roseobacteraceae</taxon>
        <taxon>Nereida</taxon>
    </lineage>
</organism>
<keyword evidence="5 6" id="KW-0472">Membrane</keyword>
<dbReference type="NCBIfam" id="TIGR00360">
    <property type="entry name" value="ComEC_N-term"/>
    <property type="match status" value="1"/>
</dbReference>
<feature type="transmembrane region" description="Helical" evidence="6">
    <location>
        <begin position="407"/>
        <end position="429"/>
    </location>
</feature>
<dbReference type="Pfam" id="PF03772">
    <property type="entry name" value="Competence"/>
    <property type="match status" value="1"/>
</dbReference>
<evidence type="ECO:0000256" key="1">
    <source>
        <dbReference type="ARBA" id="ARBA00004651"/>
    </source>
</evidence>
<keyword evidence="4 6" id="KW-1133">Transmembrane helix</keyword>
<feature type="transmembrane region" description="Helical" evidence="6">
    <location>
        <begin position="263"/>
        <end position="284"/>
    </location>
</feature>
<feature type="domain" description="DUF4131" evidence="8">
    <location>
        <begin position="46"/>
        <end position="184"/>
    </location>
</feature>
<feature type="transmembrane region" description="Helical" evidence="6">
    <location>
        <begin position="43"/>
        <end position="62"/>
    </location>
</feature>
<evidence type="ECO:0000313" key="10">
    <source>
        <dbReference type="Proteomes" id="UP000048949"/>
    </source>
</evidence>
<dbReference type="RefSeq" id="WP_074842060.1">
    <property type="nucleotide sequence ID" value="NZ_CBFHGK010000003.1"/>
</dbReference>
<dbReference type="AlphaFoldDB" id="A0A0U1NLN4"/>
<feature type="transmembrane region" description="Helical" evidence="6">
    <location>
        <begin position="68"/>
        <end position="88"/>
    </location>
</feature>
<evidence type="ECO:0000256" key="5">
    <source>
        <dbReference type="ARBA" id="ARBA00023136"/>
    </source>
</evidence>
<dbReference type="GO" id="GO:0005886">
    <property type="term" value="C:plasma membrane"/>
    <property type="evidence" value="ECO:0007669"/>
    <property type="project" value="UniProtKB-SubCell"/>
</dbReference>
<feature type="domain" description="ComEC/Rec2-related protein" evidence="7">
    <location>
        <begin position="243"/>
        <end position="521"/>
    </location>
</feature>
<dbReference type="EMBL" id="CVQV01000008">
    <property type="protein sequence ID" value="CRK75636.1"/>
    <property type="molecule type" value="Genomic_DNA"/>
</dbReference>
<feature type="transmembrane region" description="Helical" evidence="6">
    <location>
        <begin position="367"/>
        <end position="386"/>
    </location>
</feature>
<dbReference type="PANTHER" id="PTHR30619">
    <property type="entry name" value="DNA INTERNALIZATION/COMPETENCE PROTEIN COMEC/REC2"/>
    <property type="match status" value="1"/>
</dbReference>
<evidence type="ECO:0000256" key="4">
    <source>
        <dbReference type="ARBA" id="ARBA00022989"/>
    </source>
</evidence>
<accession>A0A0U1NLN4</accession>
<dbReference type="STRING" id="282199.GCA_001049735_01686"/>
<keyword evidence="10" id="KW-1185">Reference proteome</keyword>
<evidence type="ECO:0000256" key="6">
    <source>
        <dbReference type="SAM" id="Phobius"/>
    </source>
</evidence>
<dbReference type="Pfam" id="PF13567">
    <property type="entry name" value="DUF4131"/>
    <property type="match status" value="1"/>
</dbReference>
<feature type="transmembrane region" description="Helical" evidence="6">
    <location>
        <begin position="304"/>
        <end position="322"/>
    </location>
</feature>
<evidence type="ECO:0000256" key="2">
    <source>
        <dbReference type="ARBA" id="ARBA00022475"/>
    </source>
</evidence>
<evidence type="ECO:0000259" key="8">
    <source>
        <dbReference type="Pfam" id="PF13567"/>
    </source>
</evidence>
<feature type="transmembrane region" description="Helical" evidence="6">
    <location>
        <begin position="18"/>
        <end position="36"/>
    </location>
</feature>
<keyword evidence="3 6" id="KW-0812">Transmembrane</keyword>
<dbReference type="PANTHER" id="PTHR30619:SF1">
    <property type="entry name" value="RECOMBINATION PROTEIN 2"/>
    <property type="match status" value="1"/>
</dbReference>
<dbReference type="InterPro" id="IPR004477">
    <property type="entry name" value="ComEC_N"/>
</dbReference>
<dbReference type="InterPro" id="IPR052159">
    <property type="entry name" value="Competence_DNA_uptake"/>
</dbReference>
<name>A0A0U1NLN4_9RHOB</name>
<evidence type="ECO:0000259" key="7">
    <source>
        <dbReference type="Pfam" id="PF03772"/>
    </source>
</evidence>
<feature type="transmembrane region" description="Helical" evidence="6">
    <location>
        <begin position="435"/>
        <end position="461"/>
    </location>
</feature>
<evidence type="ECO:0000313" key="9">
    <source>
        <dbReference type="EMBL" id="CRK75636.1"/>
    </source>
</evidence>
<feature type="transmembrane region" description="Helical" evidence="6">
    <location>
        <begin position="473"/>
        <end position="491"/>
    </location>
</feature>
<comment type="subcellular location">
    <subcellularLocation>
        <location evidence="1">Cell membrane</location>
        <topology evidence="1">Multi-pass membrane protein</topology>
    </subcellularLocation>
</comment>
<keyword evidence="2" id="KW-1003">Cell membrane</keyword>
<dbReference type="Proteomes" id="UP000048949">
    <property type="component" value="Unassembled WGS sequence"/>
</dbReference>
<sequence length="712" mass="75760">MAAAALLVEAFAVQRERVFLWVPVAFACGIGAYFSLLFEPDFMLLGLVAAGVVTLAVAAFLTPRFAPLLVLTVVIFSGFLTAAARSHFVAGPVLEWRSYGSVQGRIIHTDKSTSDAKRLTLDRVVMARLPPQDTPRRVRVSLHGDAAEQGAEHGALEIGQTVLLTANMSPPNGPVEPEGFDFRRHAWFLKLGGFGYTRTEVLTLSPAERSGVALFTSALRQKISQAVQRDMAPELGAFATAVTTGDRSAMPQEVLQNLRRTNLAHLLAISGLHMGLLTGFVFALVRGGLALIPSLALRLPTKKIAAIVAMVAGAVYLAISGGSVATERAFAMALVMLLAVVLDQRVLSLRSVATAALIVLVLRPEALVGPGFQMSFAATIALVVAFRVLKDRPIAWLERRSRFVKSVAGVVITSAVAGLATAPVAAAHFNQFVHVGLFANVIAVPVMGAVVIPGAVLSALFAPIGLGWIGLKVMSVGCWWILQVAAFFASLNGAVSGVPSPPLWVLPLIGFGGVVAVLWVGRGRWAGVFVVCGALFGWGNSERPDVLIASSGGLVGIMHDGTRRLSREKGEGFAVQNWLENDGVLSFDRGDLADNLPNSVIINLVGKRQLGLLESCDPEDVYVVKVQAPESSDCAIWGQDMLRITGSVAIYALQKEQLSRATLHGGSVSWRIQTANGISSNRPWSAHDPTALANVHAQIEADLRGKNLWRTD</sequence>
<protein>
    <submittedName>
        <fullName evidence="9">ComEC family competence protein</fullName>
    </submittedName>
</protein>
<gene>
    <name evidence="9" type="ORF">NIG5292_01687</name>
</gene>
<dbReference type="InterPro" id="IPR025405">
    <property type="entry name" value="DUF4131"/>
</dbReference>
<reference evidence="9 10" key="1">
    <citation type="submission" date="2015-04" db="EMBL/GenBank/DDBJ databases">
        <authorList>
            <person name="Syromyatnikov M.Y."/>
            <person name="Popov V.N."/>
        </authorList>
    </citation>
    <scope>NUCLEOTIDE SEQUENCE [LARGE SCALE GENOMIC DNA]</scope>
    <source>
        <strain evidence="9 10">CECT 5292</strain>
    </source>
</reference>
<proteinExistence type="predicted"/>